<evidence type="ECO:0000256" key="1">
    <source>
        <dbReference type="SAM" id="MobiDB-lite"/>
    </source>
</evidence>
<feature type="compositionally biased region" description="Low complexity" evidence="1">
    <location>
        <begin position="1308"/>
        <end position="1318"/>
    </location>
</feature>
<gene>
    <name evidence="3" type="ORF">JX265_002154</name>
</gene>
<dbReference type="Proteomes" id="UP000829685">
    <property type="component" value="Unassembled WGS sequence"/>
</dbReference>
<evidence type="ECO:0000313" key="4">
    <source>
        <dbReference type="Proteomes" id="UP000829685"/>
    </source>
</evidence>
<name>A0A9P9WU42_9PEZI</name>
<proteinExistence type="predicted"/>
<keyword evidence="2" id="KW-0732">Signal</keyword>
<feature type="signal peptide" evidence="2">
    <location>
        <begin position="1"/>
        <end position="19"/>
    </location>
</feature>
<comment type="caution">
    <text evidence="3">The sequence shown here is derived from an EMBL/GenBank/DDBJ whole genome shotgun (WGS) entry which is preliminary data.</text>
</comment>
<evidence type="ECO:0000313" key="3">
    <source>
        <dbReference type="EMBL" id="KAI1879200.1"/>
    </source>
</evidence>
<accession>A0A9P9WU42</accession>
<dbReference type="EMBL" id="JAFIMR010000004">
    <property type="protein sequence ID" value="KAI1879200.1"/>
    <property type="molecule type" value="Genomic_DNA"/>
</dbReference>
<organism evidence="3 4">
    <name type="scientific">Neoarthrinium moseri</name>
    <dbReference type="NCBI Taxonomy" id="1658444"/>
    <lineage>
        <taxon>Eukaryota</taxon>
        <taxon>Fungi</taxon>
        <taxon>Dikarya</taxon>
        <taxon>Ascomycota</taxon>
        <taxon>Pezizomycotina</taxon>
        <taxon>Sordariomycetes</taxon>
        <taxon>Xylariomycetidae</taxon>
        <taxon>Amphisphaeriales</taxon>
        <taxon>Apiosporaceae</taxon>
        <taxon>Neoarthrinium</taxon>
    </lineage>
</organism>
<protein>
    <submittedName>
        <fullName evidence="3">Uncharacterized protein</fullName>
    </submittedName>
</protein>
<feature type="compositionally biased region" description="Polar residues" evidence="1">
    <location>
        <begin position="1319"/>
        <end position="1328"/>
    </location>
</feature>
<feature type="region of interest" description="Disordered" evidence="1">
    <location>
        <begin position="67"/>
        <end position="110"/>
    </location>
</feature>
<feature type="region of interest" description="Disordered" evidence="1">
    <location>
        <begin position="243"/>
        <end position="269"/>
    </location>
</feature>
<reference evidence="3" key="1">
    <citation type="submission" date="2021-03" db="EMBL/GenBank/DDBJ databases">
        <title>Revisited historic fungal species revealed as producer of novel bioactive compounds through whole genome sequencing and comparative genomics.</title>
        <authorList>
            <person name="Vignolle G.A."/>
            <person name="Hochenegger N."/>
            <person name="Mach R.L."/>
            <person name="Mach-Aigner A.R."/>
            <person name="Javad Rahimi M."/>
            <person name="Salim K.A."/>
            <person name="Chan C.M."/>
            <person name="Lim L.B.L."/>
            <person name="Cai F."/>
            <person name="Druzhinina I.S."/>
            <person name="U'Ren J.M."/>
            <person name="Derntl C."/>
        </authorList>
    </citation>
    <scope>NUCLEOTIDE SEQUENCE</scope>
    <source>
        <strain evidence="3">TUCIM 5799</strain>
    </source>
</reference>
<keyword evidence="4" id="KW-1185">Reference proteome</keyword>
<feature type="compositionally biased region" description="Low complexity" evidence="1">
    <location>
        <begin position="259"/>
        <end position="269"/>
    </location>
</feature>
<feature type="compositionally biased region" description="Basic residues" evidence="1">
    <location>
        <begin position="247"/>
        <end position="258"/>
    </location>
</feature>
<evidence type="ECO:0000256" key="2">
    <source>
        <dbReference type="SAM" id="SignalP"/>
    </source>
</evidence>
<sequence>MSAFGVLIATLPILSSVEPAGGTRHSSAAIAAQKPLVYSNGAQNSRPITLFSPFPPYLNESQALRPWPMETNKRPPGESPPPPPSTPGRLPPQHGPPSPPTPNRKGLPIGLRSNHRALSKADMPAQCTEYFRVRFEKIVDQIHHRNDEGDNDDLQSTWKRVTNTEQREMSQEDIAREIQRLDQSENISEKQKTLGKTLLGELENTLLGFIRAENESLYVWSIAQIDHTLKPLDEHTALKRLTIPFANKHKQNSSKTSRRPPSSSASSSASKKKYWERVSLIAYFKRSLRPNTDVTIPWGVKRIEQKFVDQLSGRNFDDIISAPAKEPSLDEPAIQESLLEDYGMKMSTAFDCTRPIIIIATPSPSPPPIPPMPPRKGRILTSEYGTMSGFSNTECDAINDVRSAMTSEQASYNFDSSEDERYQNPIETTADFVGNCKIEDLRKEEGGQEQDEGRTEYTSDGDLSESLINGYAVVIAKNLFGRVGRDALSRNKADQVIDALPGLLKALALKIGYQAPQQPHRDVMVFIHRYRQCDEPLEEPPHQNINYNYAHTNADDEDLDLPVLDQYKRLVYQDWSYEWLIGCLNREISLSRAVPDIMGSIRQSILQALPSPGRISRRISSQSTTILYTVFWNVHGFLGQQKYQVSNSEALAKAVTITGSSVDAQALSCREYLFQTWPSTGIRILELVQDCLSGPAQKGEFITHNYDELSISMSINDDTVVVEASGIPDFVAEVGEQLAWIGAAMQPSPHTPEASCCTPNLTCSTGETSEAIDMQYIISFDYENCGKLPHVNGQCWHDMFNGPVIVRGYPIATRSTSVSASGLEAPLDLLAALARTRYIDTVSSKIFIKGFSTMLVPTQRSDGLILWHMIFNESPSDHIRYSDCKVEHVEVSISEVEGSRHVLGWCSVAECIVGSRIANFSILKSGLPFMGSCNRLDKISISAGKVVTGSAGISLGCRETPVHIAHDGYFLKLQWIEEQYFVFWDTEKQKGWLVNGARALLYILRATLSHTRLNLGPEFILDLDALPDLQSGADTASGMASLHSEAIRTLPVYVARYERLVEQSNTGDKTPKSVIRKHYHILENEVEKLYNILAKLVDHQNTIPDGYELKLNFQQHLVGWDMHDIITNQSILRPRVTDTKSLRSGWTSFTKRIGTVTLFGKAFGELIRPKTMAKKHLCQRWSHLPAGMNYLAACVGDLEAIMERHGDPNTTPKQLCDGVTWHVNRSTFQPCPCNMRNPNNHHVPVQDLGSSFKPSSKPQRPIVEISKEGAVIFSIPWKRSKIRDAKEQNEIQDLQLRTSDRTEANWASSSGSLSSFSSANPQSGSDISVPSDVSIMSK</sequence>
<feature type="compositionally biased region" description="Pro residues" evidence="1">
    <location>
        <begin position="77"/>
        <end position="102"/>
    </location>
</feature>
<feature type="region of interest" description="Disordered" evidence="1">
    <location>
        <begin position="441"/>
        <end position="461"/>
    </location>
</feature>
<feature type="region of interest" description="Disordered" evidence="1">
    <location>
        <begin position="1293"/>
        <end position="1338"/>
    </location>
</feature>
<feature type="chain" id="PRO_5040106291" evidence="2">
    <location>
        <begin position="20"/>
        <end position="1338"/>
    </location>
</feature>
<feature type="compositionally biased region" description="Basic and acidic residues" evidence="1">
    <location>
        <begin position="441"/>
        <end position="457"/>
    </location>
</feature>